<name>A0AAV2QH51_MEGNR</name>
<dbReference type="AlphaFoldDB" id="A0AAV2QH51"/>
<protein>
    <recommendedName>
        <fullName evidence="1">MAM domain-containing protein</fullName>
    </recommendedName>
</protein>
<accession>A0AAV2QH51</accession>
<organism evidence="2 3">
    <name type="scientific">Meganyctiphanes norvegica</name>
    <name type="common">Northern krill</name>
    <name type="synonym">Thysanopoda norvegica</name>
    <dbReference type="NCBI Taxonomy" id="48144"/>
    <lineage>
        <taxon>Eukaryota</taxon>
        <taxon>Metazoa</taxon>
        <taxon>Ecdysozoa</taxon>
        <taxon>Arthropoda</taxon>
        <taxon>Crustacea</taxon>
        <taxon>Multicrustacea</taxon>
        <taxon>Malacostraca</taxon>
        <taxon>Eumalacostraca</taxon>
        <taxon>Eucarida</taxon>
        <taxon>Euphausiacea</taxon>
        <taxon>Euphausiidae</taxon>
        <taxon>Meganyctiphanes</taxon>
    </lineage>
</organism>
<dbReference type="PANTHER" id="PTHR23282">
    <property type="entry name" value="APICAL ENDOSOMAL GLYCOPROTEIN PRECURSOR"/>
    <property type="match status" value="1"/>
</dbReference>
<dbReference type="InterPro" id="IPR013320">
    <property type="entry name" value="ConA-like_dom_sf"/>
</dbReference>
<dbReference type="PROSITE" id="PS50060">
    <property type="entry name" value="MAM_2"/>
    <property type="match status" value="2"/>
</dbReference>
<feature type="domain" description="MAM" evidence="1">
    <location>
        <begin position="1"/>
        <end position="101"/>
    </location>
</feature>
<keyword evidence="3" id="KW-1185">Reference proteome</keyword>
<evidence type="ECO:0000313" key="3">
    <source>
        <dbReference type="Proteomes" id="UP001497623"/>
    </source>
</evidence>
<dbReference type="EMBL" id="CAXKWB010006512">
    <property type="protein sequence ID" value="CAL4083114.1"/>
    <property type="molecule type" value="Genomic_DNA"/>
</dbReference>
<evidence type="ECO:0000313" key="2">
    <source>
        <dbReference type="EMBL" id="CAL4083114.1"/>
    </source>
</evidence>
<dbReference type="Gene3D" id="2.60.120.200">
    <property type="match status" value="1"/>
</dbReference>
<sequence>IVSPMLLTPPETDLDMCFKFHYSSGSQHAGILSVLIWYPMDNSQEKVWKINLYGNNWKEAMMPLQPSSTNFLLVIQAEVWDAREGFIALDKLTLEQEICQYMPPGAKPQNAENRNTNTLTFLQSEAIINCSFEDNEHPICGFEQVDNGATWLRINGSDTPTDLQPDIDHTMKNS</sequence>
<feature type="non-terminal residue" evidence="2">
    <location>
        <position position="174"/>
    </location>
</feature>
<dbReference type="InterPro" id="IPR051560">
    <property type="entry name" value="MAM_domain-containing"/>
</dbReference>
<dbReference type="GO" id="GO:0016020">
    <property type="term" value="C:membrane"/>
    <property type="evidence" value="ECO:0007669"/>
    <property type="project" value="InterPro"/>
</dbReference>
<dbReference type="Proteomes" id="UP001497623">
    <property type="component" value="Unassembled WGS sequence"/>
</dbReference>
<reference evidence="2 3" key="1">
    <citation type="submission" date="2024-05" db="EMBL/GenBank/DDBJ databases">
        <authorList>
            <person name="Wallberg A."/>
        </authorList>
    </citation>
    <scope>NUCLEOTIDE SEQUENCE [LARGE SCALE GENOMIC DNA]</scope>
</reference>
<dbReference type="SUPFAM" id="SSF49899">
    <property type="entry name" value="Concanavalin A-like lectins/glucanases"/>
    <property type="match status" value="1"/>
</dbReference>
<dbReference type="Pfam" id="PF00629">
    <property type="entry name" value="MAM"/>
    <property type="match status" value="1"/>
</dbReference>
<comment type="caution">
    <text evidence="2">The sequence shown here is derived from an EMBL/GenBank/DDBJ whole genome shotgun (WGS) entry which is preliminary data.</text>
</comment>
<gene>
    <name evidence="2" type="ORF">MNOR_LOCUS12083</name>
</gene>
<dbReference type="PANTHER" id="PTHR23282:SF101">
    <property type="entry name" value="MAM DOMAIN-CONTAINING PROTEIN"/>
    <property type="match status" value="1"/>
</dbReference>
<feature type="domain" description="MAM" evidence="1">
    <location>
        <begin position="128"/>
        <end position="174"/>
    </location>
</feature>
<proteinExistence type="predicted"/>
<dbReference type="InterPro" id="IPR000998">
    <property type="entry name" value="MAM_dom"/>
</dbReference>
<evidence type="ECO:0000259" key="1">
    <source>
        <dbReference type="PROSITE" id="PS50060"/>
    </source>
</evidence>
<feature type="non-terminal residue" evidence="2">
    <location>
        <position position="1"/>
    </location>
</feature>